<evidence type="ECO:0000313" key="3">
    <source>
        <dbReference type="Proteomes" id="UP000606974"/>
    </source>
</evidence>
<comment type="caution">
    <text evidence="2">The sequence shown here is derived from an EMBL/GenBank/DDBJ whole genome shotgun (WGS) entry which is preliminary data.</text>
</comment>
<reference evidence="2" key="1">
    <citation type="submission" date="2020-02" db="EMBL/GenBank/DDBJ databases">
        <authorList>
            <person name="Palmer J.M."/>
        </authorList>
    </citation>
    <scope>NUCLEOTIDE SEQUENCE</scope>
    <source>
        <strain evidence="2">EPUS1.4</strain>
        <tissue evidence="2">Thallus</tissue>
    </source>
</reference>
<evidence type="ECO:0000313" key="2">
    <source>
        <dbReference type="EMBL" id="KAF7513943.1"/>
    </source>
</evidence>
<gene>
    <name evidence="2" type="ORF">GJ744_006557</name>
</gene>
<sequence length="183" mass="20252">MRQKAFTKSTILSSWKAAGLIPFDPDKVIAPLREKQAYGQERPGTASSTSSTSTISTWPTPKKLSDLHQYAGYLKEVGFEDEQVGRRFQRFVKGALAKAISDTEAEETLYMHKKRAALSAKLQQGTRRVVAKGGVLNAGYAVAHIEERRVKEVEGARIHARAQELPRNKRGVFKASIGCHSQV</sequence>
<proteinExistence type="predicted"/>
<evidence type="ECO:0000256" key="1">
    <source>
        <dbReference type="SAM" id="MobiDB-lite"/>
    </source>
</evidence>
<dbReference type="Proteomes" id="UP000606974">
    <property type="component" value="Unassembled WGS sequence"/>
</dbReference>
<keyword evidence="3" id="KW-1185">Reference proteome</keyword>
<dbReference type="AlphaFoldDB" id="A0A8H7EA63"/>
<name>A0A8H7EA63_9EURO</name>
<accession>A0A8H7EA63</accession>
<dbReference type="EMBL" id="JAACFV010000003">
    <property type="protein sequence ID" value="KAF7513943.1"/>
    <property type="molecule type" value="Genomic_DNA"/>
</dbReference>
<feature type="compositionally biased region" description="Low complexity" evidence="1">
    <location>
        <begin position="45"/>
        <end position="58"/>
    </location>
</feature>
<organism evidence="2 3">
    <name type="scientific">Endocarpon pusillum</name>
    <dbReference type="NCBI Taxonomy" id="364733"/>
    <lineage>
        <taxon>Eukaryota</taxon>
        <taxon>Fungi</taxon>
        <taxon>Dikarya</taxon>
        <taxon>Ascomycota</taxon>
        <taxon>Pezizomycotina</taxon>
        <taxon>Eurotiomycetes</taxon>
        <taxon>Chaetothyriomycetidae</taxon>
        <taxon>Verrucariales</taxon>
        <taxon>Verrucariaceae</taxon>
        <taxon>Endocarpon</taxon>
    </lineage>
</organism>
<protein>
    <submittedName>
        <fullName evidence="2">Uncharacterized protein</fullName>
    </submittedName>
</protein>
<feature type="region of interest" description="Disordered" evidence="1">
    <location>
        <begin position="36"/>
        <end position="58"/>
    </location>
</feature>